<evidence type="ECO:0000256" key="3">
    <source>
        <dbReference type="ARBA" id="ARBA00022989"/>
    </source>
</evidence>
<protein>
    <submittedName>
        <fullName evidence="6">Sporulation protein</fullName>
    </submittedName>
</protein>
<keyword evidence="2 5" id="KW-0812">Transmembrane</keyword>
<feature type="transmembrane region" description="Helical" evidence="5">
    <location>
        <begin position="38"/>
        <end position="58"/>
    </location>
</feature>
<feature type="transmembrane region" description="Helical" evidence="5">
    <location>
        <begin position="143"/>
        <end position="165"/>
    </location>
</feature>
<dbReference type="RefSeq" id="WP_041899182.1">
    <property type="nucleotide sequence ID" value="NZ_CP010086.2"/>
</dbReference>
<evidence type="ECO:0000313" key="6">
    <source>
        <dbReference type="EMBL" id="AJH01113.1"/>
    </source>
</evidence>
<evidence type="ECO:0000313" key="7">
    <source>
        <dbReference type="Proteomes" id="UP000031866"/>
    </source>
</evidence>
<dbReference type="EMBL" id="CP010086">
    <property type="protein sequence ID" value="AJH01113.1"/>
    <property type="molecule type" value="Genomic_DNA"/>
</dbReference>
<feature type="transmembrane region" description="Helical" evidence="5">
    <location>
        <begin position="185"/>
        <end position="203"/>
    </location>
</feature>
<name>A0A0B5QSR4_CLOBE</name>
<proteinExistence type="predicted"/>
<dbReference type="PANTHER" id="PTHR35529:SF2">
    <property type="entry name" value="SPORULATION PROTEIN YTAF-RELATED"/>
    <property type="match status" value="1"/>
</dbReference>
<dbReference type="OrthoDB" id="1679205at2"/>
<accession>A0A0B5QSR4</accession>
<organism evidence="6 7">
    <name type="scientific">Clostridium beijerinckii</name>
    <name type="common">Clostridium MP</name>
    <dbReference type="NCBI Taxonomy" id="1520"/>
    <lineage>
        <taxon>Bacteria</taxon>
        <taxon>Bacillati</taxon>
        <taxon>Bacillota</taxon>
        <taxon>Clostridia</taxon>
        <taxon>Eubacteriales</taxon>
        <taxon>Clostridiaceae</taxon>
        <taxon>Clostridium</taxon>
    </lineage>
</organism>
<gene>
    <name evidence="6" type="ORF">LF65_04581</name>
</gene>
<dbReference type="STRING" id="1520.LF65_04581"/>
<keyword evidence="4 5" id="KW-0472">Membrane</keyword>
<dbReference type="AlphaFoldDB" id="A0A0B5QSR4"/>
<dbReference type="KEGG" id="cbei:LF65_04581"/>
<sequence>MILILSALLFSLSSNLDNLVIGIAYGIKKIRIGTAANLIVALVTSTGTFLSMLLGIYVSKFLPSFLSNSLGAGIIIILGLYFVIQSIFKLINNKKIKELALKNTNDMIEYAEKSDLDKSGDIDKKEALLVAFALTFNNFGTGVAASVTGVNIELTVILTFIISIYTLKLGERAGNHILGKFLGKFAPLISGLLLISLGVIELFN</sequence>
<dbReference type="Proteomes" id="UP000031866">
    <property type="component" value="Chromosome"/>
</dbReference>
<evidence type="ECO:0000256" key="5">
    <source>
        <dbReference type="SAM" id="Phobius"/>
    </source>
</evidence>
<keyword evidence="1" id="KW-1003">Cell membrane</keyword>
<keyword evidence="3 5" id="KW-1133">Transmembrane helix</keyword>
<evidence type="ECO:0000256" key="4">
    <source>
        <dbReference type="ARBA" id="ARBA00023136"/>
    </source>
</evidence>
<feature type="transmembrane region" description="Helical" evidence="5">
    <location>
        <begin position="70"/>
        <end position="91"/>
    </location>
</feature>
<evidence type="ECO:0000256" key="2">
    <source>
        <dbReference type="ARBA" id="ARBA00022692"/>
    </source>
</evidence>
<reference evidence="7" key="1">
    <citation type="submission" date="2014-12" db="EMBL/GenBank/DDBJ databases">
        <title>Genome sequence of Clostridium beijerinckii strain 59B.</title>
        <authorList>
            <person name="Little G.T."/>
            <person name="Minton N.P."/>
        </authorList>
    </citation>
    <scope>NUCLEOTIDE SEQUENCE [LARGE SCALE GENOMIC DNA]</scope>
    <source>
        <strain evidence="7">59B</strain>
    </source>
</reference>
<dbReference type="PANTHER" id="PTHR35529">
    <property type="entry name" value="MANGANESE EFFLUX PUMP MNTP-RELATED"/>
    <property type="match status" value="1"/>
</dbReference>
<dbReference type="InterPro" id="IPR003810">
    <property type="entry name" value="Mntp/YtaF"/>
</dbReference>
<evidence type="ECO:0000256" key="1">
    <source>
        <dbReference type="ARBA" id="ARBA00022475"/>
    </source>
</evidence>